<keyword evidence="3 6" id="KW-0479">Metal-binding</keyword>
<dbReference type="EMBL" id="BAABFO010000011">
    <property type="protein sequence ID" value="GAA4334113.1"/>
    <property type="molecule type" value="Genomic_DNA"/>
</dbReference>
<dbReference type="InterPro" id="IPR009056">
    <property type="entry name" value="Cyt_c-like_dom"/>
</dbReference>
<keyword evidence="4" id="KW-0249">Electron transport</keyword>
<evidence type="ECO:0000313" key="10">
    <source>
        <dbReference type="Proteomes" id="UP001501671"/>
    </source>
</evidence>
<dbReference type="InterPro" id="IPR002324">
    <property type="entry name" value="Cyt_c_ID"/>
</dbReference>
<name>A0ABP8H416_9BURK</name>
<dbReference type="InterPro" id="IPR036909">
    <property type="entry name" value="Cyt_c-like_dom_sf"/>
</dbReference>
<evidence type="ECO:0000256" key="6">
    <source>
        <dbReference type="PROSITE-ProRule" id="PRU00433"/>
    </source>
</evidence>
<dbReference type="RefSeq" id="WP_345250082.1">
    <property type="nucleotide sequence ID" value="NZ_BAABFO010000011.1"/>
</dbReference>
<dbReference type="Proteomes" id="UP001501671">
    <property type="component" value="Unassembled WGS sequence"/>
</dbReference>
<organism evidence="9 10">
    <name type="scientific">Pigmentiphaga soli</name>
    <dbReference type="NCBI Taxonomy" id="1007095"/>
    <lineage>
        <taxon>Bacteria</taxon>
        <taxon>Pseudomonadati</taxon>
        <taxon>Pseudomonadota</taxon>
        <taxon>Betaproteobacteria</taxon>
        <taxon>Burkholderiales</taxon>
        <taxon>Alcaligenaceae</taxon>
        <taxon>Pigmentiphaga</taxon>
    </lineage>
</organism>
<evidence type="ECO:0000256" key="4">
    <source>
        <dbReference type="ARBA" id="ARBA00022982"/>
    </source>
</evidence>
<feature type="domain" description="Cytochrome c" evidence="8">
    <location>
        <begin position="29"/>
        <end position="114"/>
    </location>
</feature>
<dbReference type="Gene3D" id="1.10.760.10">
    <property type="entry name" value="Cytochrome c-like domain"/>
    <property type="match status" value="1"/>
</dbReference>
<feature type="signal peptide" evidence="7">
    <location>
        <begin position="1"/>
        <end position="28"/>
    </location>
</feature>
<sequence>MPYLLHPRAALVAALCAATAAGLPAARAAGTGDGLELARSKNCLGCHQLDTKRVGPAYRSVAQRFAGDPGAVDKLQTAIRKGSIRQWGAVPMPAQTQVTEAEARQLAQWILSLK</sequence>
<dbReference type="SUPFAM" id="SSF46626">
    <property type="entry name" value="Cytochrome c"/>
    <property type="match status" value="1"/>
</dbReference>
<dbReference type="PRINTS" id="PR00606">
    <property type="entry name" value="CYTCHROMECID"/>
</dbReference>
<reference evidence="10" key="1">
    <citation type="journal article" date="2019" name="Int. J. Syst. Evol. Microbiol.">
        <title>The Global Catalogue of Microorganisms (GCM) 10K type strain sequencing project: providing services to taxonomists for standard genome sequencing and annotation.</title>
        <authorList>
            <consortium name="The Broad Institute Genomics Platform"/>
            <consortium name="The Broad Institute Genome Sequencing Center for Infectious Disease"/>
            <person name="Wu L."/>
            <person name="Ma J."/>
        </authorList>
    </citation>
    <scope>NUCLEOTIDE SEQUENCE [LARGE SCALE GENOMIC DNA]</scope>
    <source>
        <strain evidence="10">JCM 17666</strain>
    </source>
</reference>
<keyword evidence="7" id="KW-0732">Signal</keyword>
<proteinExistence type="predicted"/>
<evidence type="ECO:0000256" key="7">
    <source>
        <dbReference type="SAM" id="SignalP"/>
    </source>
</evidence>
<accession>A0ABP8H416</accession>
<evidence type="ECO:0000256" key="2">
    <source>
        <dbReference type="ARBA" id="ARBA00022617"/>
    </source>
</evidence>
<keyword evidence="5 6" id="KW-0408">Iron</keyword>
<gene>
    <name evidence="9" type="ORF">GCM10023144_26000</name>
</gene>
<keyword evidence="1" id="KW-0813">Transport</keyword>
<evidence type="ECO:0000256" key="1">
    <source>
        <dbReference type="ARBA" id="ARBA00022448"/>
    </source>
</evidence>
<feature type="chain" id="PRO_5045355430" evidence="7">
    <location>
        <begin position="29"/>
        <end position="114"/>
    </location>
</feature>
<keyword evidence="10" id="KW-1185">Reference proteome</keyword>
<evidence type="ECO:0000256" key="5">
    <source>
        <dbReference type="ARBA" id="ARBA00023004"/>
    </source>
</evidence>
<evidence type="ECO:0000313" key="9">
    <source>
        <dbReference type="EMBL" id="GAA4334113.1"/>
    </source>
</evidence>
<dbReference type="PROSITE" id="PS51007">
    <property type="entry name" value="CYTC"/>
    <property type="match status" value="1"/>
</dbReference>
<evidence type="ECO:0000259" key="8">
    <source>
        <dbReference type="PROSITE" id="PS51007"/>
    </source>
</evidence>
<keyword evidence="2 6" id="KW-0349">Heme</keyword>
<protein>
    <submittedName>
        <fullName evidence="9">C-type cytochrome</fullName>
    </submittedName>
</protein>
<dbReference type="Pfam" id="PF00034">
    <property type="entry name" value="Cytochrom_C"/>
    <property type="match status" value="1"/>
</dbReference>
<evidence type="ECO:0000256" key="3">
    <source>
        <dbReference type="ARBA" id="ARBA00022723"/>
    </source>
</evidence>
<comment type="caution">
    <text evidence="9">The sequence shown here is derived from an EMBL/GenBank/DDBJ whole genome shotgun (WGS) entry which is preliminary data.</text>
</comment>